<dbReference type="EMBL" id="MU253938">
    <property type="protein sequence ID" value="KAG9243976.1"/>
    <property type="molecule type" value="Genomic_DNA"/>
</dbReference>
<keyword evidence="4" id="KW-1185">Reference proteome</keyword>
<dbReference type="Gene3D" id="3.40.1390.30">
    <property type="entry name" value="NIF3 (NGG1p interacting factor 3)-like"/>
    <property type="match status" value="1"/>
</dbReference>
<dbReference type="PANTHER" id="PTHR13799:SF13">
    <property type="entry name" value="NIF3-LIKE PROTEIN 1"/>
    <property type="match status" value="1"/>
</dbReference>
<dbReference type="AlphaFoldDB" id="A0A9P8CG25"/>
<accession>A0A9P8CG25</accession>
<feature type="binding site" evidence="2">
    <location>
        <position position="75"/>
    </location>
    <ligand>
        <name>a divalent metal cation</name>
        <dbReference type="ChEBI" id="CHEBI:60240"/>
        <label>1</label>
    </ligand>
</feature>
<dbReference type="PANTHER" id="PTHR13799">
    <property type="entry name" value="NGG1 INTERACTING FACTOR 3"/>
    <property type="match status" value="1"/>
</dbReference>
<name>A0A9P8CG25_9HELO</name>
<proteinExistence type="inferred from homology"/>
<dbReference type="Pfam" id="PF01784">
    <property type="entry name" value="DUF34_NIF3"/>
    <property type="match status" value="1"/>
</dbReference>
<keyword evidence="2" id="KW-0479">Metal-binding</keyword>
<evidence type="ECO:0000313" key="3">
    <source>
        <dbReference type="EMBL" id="KAG9243976.1"/>
    </source>
</evidence>
<dbReference type="GO" id="GO:0046872">
    <property type="term" value="F:metal ion binding"/>
    <property type="evidence" value="ECO:0007669"/>
    <property type="project" value="UniProtKB-KW"/>
</dbReference>
<dbReference type="Proteomes" id="UP000887226">
    <property type="component" value="Unassembled WGS sequence"/>
</dbReference>
<evidence type="ECO:0000256" key="2">
    <source>
        <dbReference type="PIRSR" id="PIRSR602678-1"/>
    </source>
</evidence>
<comment type="similarity">
    <text evidence="1">Belongs to the GTP cyclohydrolase I type 2/NIF3 family.</text>
</comment>
<evidence type="ECO:0000256" key="1">
    <source>
        <dbReference type="ARBA" id="ARBA00006964"/>
    </source>
</evidence>
<organism evidence="3 4">
    <name type="scientific">Calycina marina</name>
    <dbReference type="NCBI Taxonomy" id="1763456"/>
    <lineage>
        <taxon>Eukaryota</taxon>
        <taxon>Fungi</taxon>
        <taxon>Dikarya</taxon>
        <taxon>Ascomycota</taxon>
        <taxon>Pezizomycotina</taxon>
        <taxon>Leotiomycetes</taxon>
        <taxon>Helotiales</taxon>
        <taxon>Pezizellaceae</taxon>
        <taxon>Calycina</taxon>
    </lineage>
</organism>
<reference evidence="3" key="1">
    <citation type="journal article" date="2021" name="IMA Fungus">
        <title>Genomic characterization of three marine fungi, including Emericellopsis atlantica sp. nov. with signatures of a generalist lifestyle and marine biomass degradation.</title>
        <authorList>
            <person name="Hagestad O.C."/>
            <person name="Hou L."/>
            <person name="Andersen J.H."/>
            <person name="Hansen E.H."/>
            <person name="Altermark B."/>
            <person name="Li C."/>
            <person name="Kuhnert E."/>
            <person name="Cox R.J."/>
            <person name="Crous P.W."/>
            <person name="Spatafora J.W."/>
            <person name="Lail K."/>
            <person name="Amirebrahimi M."/>
            <person name="Lipzen A."/>
            <person name="Pangilinan J."/>
            <person name="Andreopoulos W."/>
            <person name="Hayes R.D."/>
            <person name="Ng V."/>
            <person name="Grigoriev I.V."/>
            <person name="Jackson S.A."/>
            <person name="Sutton T.D.S."/>
            <person name="Dobson A.D.W."/>
            <person name="Rama T."/>
        </authorList>
    </citation>
    <scope>NUCLEOTIDE SEQUENCE</scope>
    <source>
        <strain evidence="3">TRa3180A</strain>
    </source>
</reference>
<feature type="binding site" evidence="2">
    <location>
        <position position="113"/>
    </location>
    <ligand>
        <name>a divalent metal cation</name>
        <dbReference type="ChEBI" id="CHEBI:60240"/>
        <label>1</label>
    </ligand>
</feature>
<comment type="caution">
    <text evidence="3">The sequence shown here is derived from an EMBL/GenBank/DDBJ whole genome shotgun (WGS) entry which is preliminary data.</text>
</comment>
<sequence length="325" mass="35150">MSETKASPFTSAVVGAIRRLYPESLADKSFDNTGLLLEAPHRPGIRNSVLLTIDLTKAVADEAILRKDSTIITYHPIIFRGLKSLTLANTQQTTLLRLAQEGISVYSPHTAVDAAPGGLNDFLADIVSGDFYRNNVNSRIESSPHTRNVITPIETPPTGCDTAGYGRILRFPTAVPLGILLSRITQGLGNLDAVSVAVPQWIPQGEKHNINISSIGICAGSGGHMLGNLDVDLLFTGELSHHEALAAIEQGRCCITAFHSNSERAFLANVMRPRLLVQLEKMVEQQEIDEMTDRDKSDLAGGFEVAVSKVDRDPFEIIAAGQTGW</sequence>
<gene>
    <name evidence="3" type="ORF">BJ878DRAFT_542732</name>
</gene>
<dbReference type="InterPro" id="IPR036069">
    <property type="entry name" value="DUF34/NIF3_sf"/>
</dbReference>
<dbReference type="InterPro" id="IPR002678">
    <property type="entry name" value="DUF34/NIF3"/>
</dbReference>
<protein>
    <submittedName>
        <fullName evidence="3">NIF3 NGG1 interactin-like proteing factor 3-like 1</fullName>
    </submittedName>
</protein>
<dbReference type="OrthoDB" id="3345469at2759"/>
<dbReference type="GO" id="GO:0005739">
    <property type="term" value="C:mitochondrion"/>
    <property type="evidence" value="ECO:0007669"/>
    <property type="project" value="TreeGrafter"/>
</dbReference>
<evidence type="ECO:0000313" key="4">
    <source>
        <dbReference type="Proteomes" id="UP000887226"/>
    </source>
</evidence>
<feature type="binding site" evidence="2">
    <location>
        <position position="259"/>
    </location>
    <ligand>
        <name>a divalent metal cation</name>
        <dbReference type="ChEBI" id="CHEBI:60240"/>
        <label>1</label>
    </ligand>
</feature>
<dbReference type="SUPFAM" id="SSF102705">
    <property type="entry name" value="NIF3 (NGG1p interacting factor 3)-like"/>
    <property type="match status" value="1"/>
</dbReference>
<feature type="binding site" evidence="2">
    <location>
        <position position="263"/>
    </location>
    <ligand>
        <name>a divalent metal cation</name>
        <dbReference type="ChEBI" id="CHEBI:60240"/>
        <label>1</label>
    </ligand>
</feature>
<dbReference type="FunFam" id="3.40.1390.30:FF:000001">
    <property type="entry name" value="GTP cyclohydrolase 1 type 2"/>
    <property type="match status" value="1"/>
</dbReference>